<comment type="caution">
    <text evidence="1">The sequence shown here is derived from an EMBL/GenBank/DDBJ whole genome shotgun (WGS) entry which is preliminary data.</text>
</comment>
<name>A0ABS3UV41_9ACTN</name>
<dbReference type="Proteomes" id="UP000679690">
    <property type="component" value="Unassembled WGS sequence"/>
</dbReference>
<evidence type="ECO:0000313" key="1">
    <source>
        <dbReference type="EMBL" id="MBO3742443.1"/>
    </source>
</evidence>
<dbReference type="EMBL" id="JAGFNS010000028">
    <property type="protein sequence ID" value="MBO3742443.1"/>
    <property type="molecule type" value="Genomic_DNA"/>
</dbReference>
<accession>A0ABS3UV41</accession>
<evidence type="ECO:0008006" key="3">
    <source>
        <dbReference type="Google" id="ProtNLM"/>
    </source>
</evidence>
<dbReference type="RefSeq" id="WP_208471630.1">
    <property type="nucleotide sequence ID" value="NZ_JAGFNS010000028.1"/>
</dbReference>
<protein>
    <recommendedName>
        <fullName evidence="3">Tetratricopeptide repeat protein</fullName>
    </recommendedName>
</protein>
<gene>
    <name evidence="1" type="ORF">J5X75_33530</name>
</gene>
<evidence type="ECO:0000313" key="2">
    <source>
        <dbReference type="Proteomes" id="UP000679690"/>
    </source>
</evidence>
<keyword evidence="2" id="KW-1185">Reference proteome</keyword>
<reference evidence="1 2" key="1">
    <citation type="submission" date="2021-03" db="EMBL/GenBank/DDBJ databases">
        <title>Actinoplanes flavus sp. nov., a novel actinomycete isolated from Coconut Palm rhizosphere soil.</title>
        <authorList>
            <person name="Luo X."/>
        </authorList>
    </citation>
    <scope>NUCLEOTIDE SEQUENCE [LARGE SCALE GENOMIC DNA]</scope>
    <source>
        <strain evidence="1 2">NEAU-H7</strain>
    </source>
</reference>
<sequence length="287" mass="31705">MTGAEDPDTLVREIAARRTARDPAGAARLRLRLASALRDARRWGDAVESAERARRELDRAGLTAEAAVARYLLVELYGEERGHQEEIHALLDELLAVDPLPESLPPRAALLERAARHGRTGRRIELLTEAADRYRAAGDGAAESRVVQEILRVATVPADPAALVSRMDGLIAAGLVDERSLPSIQAELCRLEGETRPEAALERARRHPGDHAGLRIREAFLLLRLGRHAEAEETARRWATGEDGLWFWEACVIVTRSLRERGRPADAVAFLARHGLQPSDLDDVYLD</sequence>
<proteinExistence type="predicted"/>
<organism evidence="1 2">
    <name type="scientific">Actinoplanes flavus</name>
    <dbReference type="NCBI Taxonomy" id="2820290"/>
    <lineage>
        <taxon>Bacteria</taxon>
        <taxon>Bacillati</taxon>
        <taxon>Actinomycetota</taxon>
        <taxon>Actinomycetes</taxon>
        <taxon>Micromonosporales</taxon>
        <taxon>Micromonosporaceae</taxon>
        <taxon>Actinoplanes</taxon>
    </lineage>
</organism>